<dbReference type="GO" id="GO:0008270">
    <property type="term" value="F:zinc ion binding"/>
    <property type="evidence" value="ECO:0007669"/>
    <property type="project" value="UniProtKB-KW"/>
</dbReference>
<keyword evidence="2" id="KW-0479">Metal-binding</keyword>
<dbReference type="SMART" id="SM00360">
    <property type="entry name" value="RRM"/>
    <property type="match status" value="1"/>
</dbReference>
<evidence type="ECO:0000256" key="7">
    <source>
        <dbReference type="SAM" id="Coils"/>
    </source>
</evidence>
<feature type="compositionally biased region" description="Basic and acidic residues" evidence="8">
    <location>
        <begin position="241"/>
        <end position="251"/>
    </location>
</feature>
<evidence type="ECO:0000256" key="1">
    <source>
        <dbReference type="ARBA" id="ARBA00004123"/>
    </source>
</evidence>
<feature type="domain" description="RRM" evidence="9">
    <location>
        <begin position="135"/>
        <end position="210"/>
    </location>
</feature>
<feature type="compositionally biased region" description="Acidic residues" evidence="8">
    <location>
        <begin position="334"/>
        <end position="344"/>
    </location>
</feature>
<reference evidence="11 12" key="1">
    <citation type="journal article" date="2024" name="Proc. Natl. Acad. Sci. U.S.A.">
        <title>The genetic regulatory architecture and epigenomic basis for age-related changes in rattlesnake venom.</title>
        <authorList>
            <person name="Hogan M.P."/>
            <person name="Holding M.L."/>
            <person name="Nystrom G.S."/>
            <person name="Colston T.J."/>
            <person name="Bartlett D.A."/>
            <person name="Mason A.J."/>
            <person name="Ellsworth S.A."/>
            <person name="Rautsaw R.M."/>
            <person name="Lawrence K.C."/>
            <person name="Strickland J.L."/>
            <person name="He B."/>
            <person name="Fraser P."/>
            <person name="Margres M.J."/>
            <person name="Gilbert D.M."/>
            <person name="Gibbs H.L."/>
            <person name="Parkinson C.L."/>
            <person name="Rokyta D.R."/>
        </authorList>
    </citation>
    <scope>NUCLEOTIDE SEQUENCE [LARGE SCALE GENOMIC DNA]</scope>
    <source>
        <strain evidence="11">DRR0105</strain>
    </source>
</reference>
<feature type="compositionally biased region" description="Basic and acidic residues" evidence="8">
    <location>
        <begin position="320"/>
        <end position="333"/>
    </location>
</feature>
<evidence type="ECO:0000256" key="2">
    <source>
        <dbReference type="ARBA" id="ARBA00022723"/>
    </source>
</evidence>
<dbReference type="SMART" id="SM00451">
    <property type="entry name" value="ZnF_U1"/>
    <property type="match status" value="1"/>
</dbReference>
<evidence type="ECO:0000259" key="10">
    <source>
        <dbReference type="PROSITE" id="PS50171"/>
    </source>
</evidence>
<dbReference type="AlphaFoldDB" id="A0AAW1BGI1"/>
<evidence type="ECO:0000256" key="8">
    <source>
        <dbReference type="SAM" id="MobiDB-lite"/>
    </source>
</evidence>
<evidence type="ECO:0000256" key="6">
    <source>
        <dbReference type="PROSITE-ProRule" id="PRU00176"/>
    </source>
</evidence>
<dbReference type="InterPro" id="IPR012677">
    <property type="entry name" value="Nucleotide-bd_a/b_plait_sf"/>
</dbReference>
<dbReference type="Proteomes" id="UP001474421">
    <property type="component" value="Unassembled WGS sequence"/>
</dbReference>
<evidence type="ECO:0000256" key="3">
    <source>
        <dbReference type="ARBA" id="ARBA00022771"/>
    </source>
</evidence>
<evidence type="ECO:0000313" key="11">
    <source>
        <dbReference type="EMBL" id="KAK9400871.1"/>
    </source>
</evidence>
<proteinExistence type="predicted"/>
<evidence type="ECO:0000256" key="5">
    <source>
        <dbReference type="ARBA" id="ARBA00023242"/>
    </source>
</evidence>
<keyword evidence="3" id="KW-0863">Zinc-finger</keyword>
<feature type="coiled-coil region" evidence="7">
    <location>
        <begin position="484"/>
        <end position="512"/>
    </location>
</feature>
<dbReference type="PROSITE" id="PS50171">
    <property type="entry name" value="ZF_MATRIN"/>
    <property type="match status" value="1"/>
</dbReference>
<sequence>MLVVLGPPILDFHLVEYIFQHRTHLWQPKVEPWHHKKVFDLKDWDQHIKGNLHVQNCLTFSENTDIHCMLHSAAEGVLHSSSPNNKTVFNLSSTEDYPLNAESYNSASSFGQSSSSFCYVPLGGNVLQRKCVPGRVVHICNLPEGSCTENDVINLGLPFGKVTNYILMKSTNQAFLEMAYTEAAQAMVEYYKEKPAMINDDKLLIRMSKRYKELQLKKPGKNVATIIQNIHSQRERDMLREGDRYGLERPRSRSPINCSLSPRSRTPSFTSCSSPRSPLSTNRTEQKQSDKDKLKDNAKKAENMTPGIAERNNVKKGKGIAERNNVKKGKENGNENEDWESGSDMEAETWYPTNMEELVTVDESDKLVDDYKEIETLEIRNNEDKDILAKKSQEERNNGSEEKPKTQANCRYTEIKTPDLPEVESKKLYFSPSWEQDDVFTELNIPLGVEFVVPRTGYYCKLCGLFYTNEDAAKIHHCRSTVHYKNLQKYLSQLAEENLKMNEKENSSAQDDTGIVPHFEEKRL</sequence>
<dbReference type="SUPFAM" id="SSF54928">
    <property type="entry name" value="RNA-binding domain, RBD"/>
    <property type="match status" value="1"/>
</dbReference>
<dbReference type="PANTHER" id="PTHR15592">
    <property type="entry name" value="MATRIN 3/NUCLEAR PROTEIN 220-RELATED"/>
    <property type="match status" value="1"/>
</dbReference>
<dbReference type="EMBL" id="JAOTOJ010000005">
    <property type="protein sequence ID" value="KAK9400871.1"/>
    <property type="molecule type" value="Genomic_DNA"/>
</dbReference>
<gene>
    <name evidence="11" type="ORF">NXF25_011585</name>
</gene>
<evidence type="ECO:0000313" key="12">
    <source>
        <dbReference type="Proteomes" id="UP001474421"/>
    </source>
</evidence>
<feature type="compositionally biased region" description="Polar residues" evidence="8">
    <location>
        <begin position="254"/>
        <end position="283"/>
    </location>
</feature>
<keyword evidence="7" id="KW-0175">Coiled coil</keyword>
<dbReference type="CDD" id="cd12685">
    <property type="entry name" value="RRM_RBM20"/>
    <property type="match status" value="1"/>
</dbReference>
<name>A0AAW1BGI1_CROAD</name>
<feature type="compositionally biased region" description="Basic and acidic residues" evidence="8">
    <location>
        <begin position="284"/>
        <end position="302"/>
    </location>
</feature>
<keyword evidence="4" id="KW-0862">Zinc</keyword>
<evidence type="ECO:0000259" key="9">
    <source>
        <dbReference type="PROSITE" id="PS50102"/>
    </source>
</evidence>
<dbReference type="InterPro" id="IPR003604">
    <property type="entry name" value="Matrin/U1-like-C_Znf_C2H2"/>
</dbReference>
<dbReference type="InterPro" id="IPR034790">
    <property type="entry name" value="RBM20_RRM"/>
</dbReference>
<dbReference type="GO" id="GO:0005634">
    <property type="term" value="C:nucleus"/>
    <property type="evidence" value="ECO:0007669"/>
    <property type="project" value="UniProtKB-SubCell"/>
</dbReference>
<dbReference type="InterPro" id="IPR035979">
    <property type="entry name" value="RBD_domain_sf"/>
</dbReference>
<dbReference type="PROSITE" id="PS50102">
    <property type="entry name" value="RRM"/>
    <property type="match status" value="1"/>
</dbReference>
<comment type="subcellular location">
    <subcellularLocation>
        <location evidence="1">Nucleus</location>
    </subcellularLocation>
</comment>
<dbReference type="InterPro" id="IPR000690">
    <property type="entry name" value="Matrin/U1-C_Znf_C2H2"/>
</dbReference>
<keyword evidence="5" id="KW-0539">Nucleus</keyword>
<dbReference type="GO" id="GO:0003723">
    <property type="term" value="F:RNA binding"/>
    <property type="evidence" value="ECO:0007669"/>
    <property type="project" value="UniProtKB-UniRule"/>
</dbReference>
<evidence type="ECO:0000256" key="4">
    <source>
        <dbReference type="ARBA" id="ARBA00022833"/>
    </source>
</evidence>
<keyword evidence="12" id="KW-1185">Reference proteome</keyword>
<accession>A0AAW1BGI1</accession>
<organism evidence="11 12">
    <name type="scientific">Crotalus adamanteus</name>
    <name type="common">Eastern diamondback rattlesnake</name>
    <dbReference type="NCBI Taxonomy" id="8729"/>
    <lineage>
        <taxon>Eukaryota</taxon>
        <taxon>Metazoa</taxon>
        <taxon>Chordata</taxon>
        <taxon>Craniata</taxon>
        <taxon>Vertebrata</taxon>
        <taxon>Euteleostomi</taxon>
        <taxon>Lepidosauria</taxon>
        <taxon>Squamata</taxon>
        <taxon>Bifurcata</taxon>
        <taxon>Unidentata</taxon>
        <taxon>Episquamata</taxon>
        <taxon>Toxicofera</taxon>
        <taxon>Serpentes</taxon>
        <taxon>Colubroidea</taxon>
        <taxon>Viperidae</taxon>
        <taxon>Crotalinae</taxon>
        <taxon>Crotalus</taxon>
    </lineage>
</organism>
<feature type="region of interest" description="Disordered" evidence="8">
    <location>
        <begin position="241"/>
        <end position="305"/>
    </location>
</feature>
<feature type="domain" description="Matrin-type" evidence="10">
    <location>
        <begin position="458"/>
        <end position="489"/>
    </location>
</feature>
<comment type="caution">
    <text evidence="11">The sequence shown here is derived from an EMBL/GenBank/DDBJ whole genome shotgun (WGS) entry which is preliminary data.</text>
</comment>
<protein>
    <submittedName>
        <fullName evidence="11">RNA-binding protein 20</fullName>
    </submittedName>
</protein>
<feature type="region of interest" description="Disordered" evidence="8">
    <location>
        <begin position="320"/>
        <end position="344"/>
    </location>
</feature>
<dbReference type="InterPro" id="IPR000504">
    <property type="entry name" value="RRM_dom"/>
</dbReference>
<dbReference type="Gene3D" id="3.30.70.330">
    <property type="match status" value="1"/>
</dbReference>
<keyword evidence="6" id="KW-0694">RNA-binding</keyword>